<dbReference type="PROSITE" id="PS50102">
    <property type="entry name" value="RRM"/>
    <property type="match status" value="1"/>
</dbReference>
<dbReference type="SUPFAM" id="SSF63491">
    <property type="entry name" value="BAG domain"/>
    <property type="match status" value="1"/>
</dbReference>
<evidence type="ECO:0000259" key="5">
    <source>
        <dbReference type="PROSITE" id="PS50102"/>
    </source>
</evidence>
<keyword evidence="1" id="KW-0106">Calcium</keyword>
<dbReference type="Gene3D" id="1.20.58.120">
    <property type="entry name" value="BAG domain"/>
    <property type="match status" value="1"/>
</dbReference>
<comment type="caution">
    <text evidence="7">The sequence shown here is derived from an EMBL/GenBank/DDBJ whole genome shotgun (WGS) entry which is preliminary data.</text>
</comment>
<keyword evidence="2" id="KW-0694">RNA-binding</keyword>
<feature type="compositionally biased region" description="Low complexity" evidence="4">
    <location>
        <begin position="281"/>
        <end position="297"/>
    </location>
</feature>
<dbReference type="InterPro" id="IPR002048">
    <property type="entry name" value="EF_hand_dom"/>
</dbReference>
<dbReference type="EMBL" id="CAUJNA010002779">
    <property type="protein sequence ID" value="CAJ1394210.1"/>
    <property type="molecule type" value="Genomic_DNA"/>
</dbReference>
<dbReference type="InterPro" id="IPR011992">
    <property type="entry name" value="EF-hand-dom_pair"/>
</dbReference>
<dbReference type="GO" id="GO:0005509">
    <property type="term" value="F:calcium ion binding"/>
    <property type="evidence" value="ECO:0007669"/>
    <property type="project" value="InterPro"/>
</dbReference>
<dbReference type="InterPro" id="IPR000504">
    <property type="entry name" value="RRM_dom"/>
</dbReference>
<dbReference type="InterPro" id="IPR036533">
    <property type="entry name" value="BAG_dom_sf"/>
</dbReference>
<reference evidence="7" key="1">
    <citation type="submission" date="2023-08" db="EMBL/GenBank/DDBJ databases">
        <authorList>
            <person name="Chen Y."/>
            <person name="Shah S."/>
            <person name="Dougan E. K."/>
            <person name="Thang M."/>
            <person name="Chan C."/>
        </authorList>
    </citation>
    <scope>NUCLEOTIDE SEQUENCE</scope>
</reference>
<dbReference type="SMART" id="SM00360">
    <property type="entry name" value="RRM"/>
    <property type="match status" value="1"/>
</dbReference>
<dbReference type="Pfam" id="PF00076">
    <property type="entry name" value="RRM_1"/>
    <property type="match status" value="1"/>
</dbReference>
<keyword evidence="8" id="KW-1185">Reference proteome</keyword>
<dbReference type="PROSITE" id="PS00018">
    <property type="entry name" value="EF_HAND_1"/>
    <property type="match status" value="1"/>
</dbReference>
<dbReference type="InterPro" id="IPR035979">
    <property type="entry name" value="RBD_domain_sf"/>
</dbReference>
<dbReference type="PROSITE" id="PS50222">
    <property type="entry name" value="EF_HAND_2"/>
    <property type="match status" value="1"/>
</dbReference>
<organism evidence="7 8">
    <name type="scientific">Effrenium voratum</name>
    <dbReference type="NCBI Taxonomy" id="2562239"/>
    <lineage>
        <taxon>Eukaryota</taxon>
        <taxon>Sar</taxon>
        <taxon>Alveolata</taxon>
        <taxon>Dinophyceae</taxon>
        <taxon>Suessiales</taxon>
        <taxon>Symbiodiniaceae</taxon>
        <taxon>Effrenium</taxon>
    </lineage>
</organism>
<gene>
    <name evidence="7" type="ORF">EVOR1521_LOCUS18925</name>
</gene>
<evidence type="ECO:0000259" key="6">
    <source>
        <dbReference type="PROSITE" id="PS50222"/>
    </source>
</evidence>
<feature type="domain" description="EF-hand" evidence="6">
    <location>
        <begin position="538"/>
        <end position="573"/>
    </location>
</feature>
<dbReference type="GO" id="GO:0003723">
    <property type="term" value="F:RNA binding"/>
    <property type="evidence" value="ECO:0007669"/>
    <property type="project" value="UniProtKB-UniRule"/>
</dbReference>
<dbReference type="Proteomes" id="UP001178507">
    <property type="component" value="Unassembled WGS sequence"/>
</dbReference>
<dbReference type="GO" id="GO:0051087">
    <property type="term" value="F:protein-folding chaperone binding"/>
    <property type="evidence" value="ECO:0007669"/>
    <property type="project" value="InterPro"/>
</dbReference>
<evidence type="ECO:0000256" key="2">
    <source>
        <dbReference type="PROSITE-ProRule" id="PRU00176"/>
    </source>
</evidence>
<proteinExistence type="predicted"/>
<evidence type="ECO:0000256" key="4">
    <source>
        <dbReference type="SAM" id="MobiDB-lite"/>
    </source>
</evidence>
<evidence type="ECO:0000256" key="1">
    <source>
        <dbReference type="ARBA" id="ARBA00022837"/>
    </source>
</evidence>
<protein>
    <submittedName>
        <fullName evidence="7">Uncharacterized protein</fullName>
    </submittedName>
</protein>
<dbReference type="SMART" id="SM00054">
    <property type="entry name" value="EFh"/>
    <property type="match status" value="3"/>
</dbReference>
<evidence type="ECO:0000313" key="7">
    <source>
        <dbReference type="EMBL" id="CAJ1394210.1"/>
    </source>
</evidence>
<dbReference type="CDD" id="cd00051">
    <property type="entry name" value="EFh"/>
    <property type="match status" value="1"/>
</dbReference>
<evidence type="ECO:0000313" key="8">
    <source>
        <dbReference type="Proteomes" id="UP001178507"/>
    </source>
</evidence>
<feature type="region of interest" description="Disordered" evidence="4">
    <location>
        <begin position="255"/>
        <end position="309"/>
    </location>
</feature>
<dbReference type="Gene3D" id="1.10.238.10">
    <property type="entry name" value="EF-hand"/>
    <property type="match status" value="2"/>
</dbReference>
<feature type="domain" description="RRM" evidence="5">
    <location>
        <begin position="1070"/>
        <end position="1154"/>
    </location>
</feature>
<accession>A0AA36IUM9</accession>
<dbReference type="InterPro" id="IPR012677">
    <property type="entry name" value="Nucleotide-bd_a/b_plait_sf"/>
</dbReference>
<feature type="coiled-coil region" evidence="3">
    <location>
        <begin position="1456"/>
        <end position="1483"/>
    </location>
</feature>
<dbReference type="CDD" id="cd00590">
    <property type="entry name" value="RRM_SF"/>
    <property type="match status" value="1"/>
</dbReference>
<name>A0AA36IUM9_9DINO</name>
<dbReference type="InterPro" id="IPR018247">
    <property type="entry name" value="EF_Hand_1_Ca_BS"/>
</dbReference>
<keyword evidence="3" id="KW-0175">Coiled coil</keyword>
<feature type="region of interest" description="Disordered" evidence="4">
    <location>
        <begin position="758"/>
        <end position="812"/>
    </location>
</feature>
<dbReference type="Gene3D" id="3.30.70.330">
    <property type="match status" value="1"/>
</dbReference>
<feature type="compositionally biased region" description="Basic and acidic residues" evidence="4">
    <location>
        <begin position="802"/>
        <end position="811"/>
    </location>
</feature>
<dbReference type="SUPFAM" id="SSF54928">
    <property type="entry name" value="RNA-binding domain, RBD"/>
    <property type="match status" value="1"/>
</dbReference>
<evidence type="ECO:0000256" key="3">
    <source>
        <dbReference type="SAM" id="Coils"/>
    </source>
</evidence>
<sequence length="1748" mass="192023">MARFGHQWRRKQVVLPREQILGNVQLSDRLAKLAREQVQSREKEAEEPIECSSPRFPDPKNAVAKFLTSACLPSGYAAAWRRMTESPRTPVPPTLPPTPDWEGACCIVESAGSLVLHLSEEKTEKVPPRTWLLLEPGEERSEPKELQHFVTKNNTCLLANSAGGGWLQVQNQPGISLLRAVPEKRLHGPAAEANFGRAASGQSVVALRHAALALELLKNRTPPFDGLTRRVRYAFPPQPVKESVLPLVPLKGLPQRPLSPQQPPPWPQFLTPEEASEPRWAEPSSPSSPSSARPSSRARPDTGDSTTARSARLEALVTSRASASERCAESARAWRESCYENIVEEDEEKRLPQAQSVMQKGFHALMEFLDFTNRRYGNPARTWFILDSEANMKLGMRQFERRCMDIGFRGNIPALWKYMDKRNTGVVSLLDLHSVTAMELARFKLLIRERFRDASAEAFRFLDDNRSGRVNRVTFAARLQTLRYAGKASKLFDYLDRQGLGILTVHSLTFLDRWMLPPYMYYQPDVRGVRVVKEKLLDLHQHALIAWRKIDKDGSMRISYDEFRGYIFDMLSGNKAQVQTTANFPRSDAEIAAVWRAMDKDCTGYIQLRDWDSKSHLSLSEFKTWAERTHGTVTAAFRALDVGGNGVTSNCKLSLTELKKCTKGPDGCKAEVEFLFDGLDVNHAWSLSEADVKFLDFWDLSWAPASEARGSTWRGVAGGSEEAAQQFGVSREGAAPGVIWLGPGSRVDPGLSRTLPGRSCWKTQRSGGNTKRILKGCPITESPGTDQTAKDAGAEQAQAEPEAVKPPEEKSLPPIELARGDVAAIDGLKAGELNGQTCTLWRRDEGSGRWEVKLPDGEVKALKPAHLVFRSIGPIEDDGSLTLIGMASDHQTIHRVLGNVRDLIRGGSEALALGSSVVSPMGGRNAQGEEARIWLKLAKQAEQRVKGSLEELQKNVEQVDGIDASRYGPKAAAEIRLARKDLVQFVQKAQEQLETGHQRLRIVLKHLVATVPPLPKHMAEEESLHEKYRAAFEKLEEAAAMDIKSTIKKTELGPITVKFQGRGENPPPSDNLYVKGLPGWISEQDLEAIFSEVGDIQSMKLKSADWGAIAFVRLANKGQAQRAIETYNGIVPPELERKAEEVDAKRLTAEITKGMLRATVDQLARGVMVMVDLRRPLGCVFSDNLVTRTVPEDGQAFELGIRPNWRVRAIGGVKLQKSSELKDRISKLKTEAGRGGSKEVTMVFAPPPIVASFAKRPFGFTVAKDPELGLIYVNASNGLTRAQGVRPGALLSNVGGTDVSAFKIEQVRDMLLKADTPLTVHFEQARGLPNTVTGVLHPVPDEEMPAPPPEEPVDEGPLVNLPPVDLDIDLSLPLGIVWGSRLVVESVQKGSQAARLGIDKGWQALGLAGDELNSQKELEKKLEVFKSEGSLGQSMMFQPAPVLASKAREFGANQAAALLRERAAMLEREAEEAKQNMRSVQLELDISQPLGILFNKFLEADSVSPGSQSAKLGVQPGWRAVSLAGETFKLTAELVAKIQALKQEGAGMVTAVFMAPETVSVDEKEEEKEPEVQEMEVTVTLDLSQPLGIGFRDNLEAKEVKENAQGAKLGIVSGWRLLTLNGETLSNSKELVAKIKGLKSSGASSASSSWRGFKRPAEDAKEQELLMDASEPLGAVFSEDLVCQEIPAASQGERLGLGLQWKLLSIGGEAIVTLKDFEAKMEASKASNAKVQLRFQLPGGSAKRQRTG</sequence>
<dbReference type="SUPFAM" id="SSF47473">
    <property type="entry name" value="EF-hand"/>
    <property type="match status" value="2"/>
</dbReference>